<protein>
    <recommendedName>
        <fullName evidence="4">E3 ubiquitin ligase complex SCF subunit sconC</fullName>
    </recommendedName>
    <alternativeName>
        <fullName evidence="5">Elongin-C</fullName>
    </alternativeName>
    <alternativeName>
        <fullName evidence="8">Sulfur controller C</fullName>
    </alternativeName>
    <alternativeName>
        <fullName evidence="7">Sulfur metabolite repression control protein C</fullName>
    </alternativeName>
</protein>
<feature type="region of interest" description="Disordered" evidence="10">
    <location>
        <begin position="1"/>
        <end position="26"/>
    </location>
</feature>
<evidence type="ECO:0000313" key="12">
    <source>
        <dbReference type="EMBL" id="KAF7512199.1"/>
    </source>
</evidence>
<evidence type="ECO:0000313" key="13">
    <source>
        <dbReference type="Proteomes" id="UP000606974"/>
    </source>
</evidence>
<accession>A0A8H7E6F8</accession>
<evidence type="ECO:0000256" key="9">
    <source>
        <dbReference type="ARBA" id="ARBA00045385"/>
    </source>
</evidence>
<dbReference type="InterPro" id="IPR016073">
    <property type="entry name" value="Skp1_comp_POZ"/>
</dbReference>
<gene>
    <name evidence="12" type="ORF">GJ744_002361</name>
</gene>
<comment type="similarity">
    <text evidence="2">Belongs to the SKP1 family.</text>
</comment>
<comment type="caution">
    <text evidence="12">The sequence shown here is derived from an EMBL/GenBank/DDBJ whole genome shotgun (WGS) entry which is preliminary data.</text>
</comment>
<dbReference type="Proteomes" id="UP000606974">
    <property type="component" value="Unassembled WGS sequence"/>
</dbReference>
<dbReference type="Pfam" id="PF03931">
    <property type="entry name" value="Skp1_POZ"/>
    <property type="match status" value="1"/>
</dbReference>
<evidence type="ECO:0000256" key="8">
    <source>
        <dbReference type="ARBA" id="ARBA00032114"/>
    </source>
</evidence>
<keyword evidence="6" id="KW-0539">Nucleus</keyword>
<dbReference type="EMBL" id="JAACFV010000014">
    <property type="protein sequence ID" value="KAF7512199.1"/>
    <property type="molecule type" value="Genomic_DNA"/>
</dbReference>
<evidence type="ECO:0000256" key="3">
    <source>
        <dbReference type="ARBA" id="ARBA00011194"/>
    </source>
</evidence>
<evidence type="ECO:0000256" key="4">
    <source>
        <dbReference type="ARBA" id="ARBA00018943"/>
    </source>
</evidence>
<feature type="compositionally biased region" description="Polar residues" evidence="10">
    <location>
        <begin position="1"/>
        <end position="10"/>
    </location>
</feature>
<dbReference type="Gene3D" id="3.30.710.10">
    <property type="entry name" value="Potassium Channel Kv1.1, Chain A"/>
    <property type="match status" value="1"/>
</dbReference>
<dbReference type="OrthoDB" id="249087at2759"/>
<dbReference type="InterPro" id="IPR001232">
    <property type="entry name" value="SKP1-like"/>
</dbReference>
<feature type="domain" description="SKP1 component POZ" evidence="11">
    <location>
        <begin position="30"/>
        <end position="94"/>
    </location>
</feature>
<dbReference type="SMART" id="SM00512">
    <property type="entry name" value="Skp1"/>
    <property type="match status" value="1"/>
</dbReference>
<sequence length="124" mass="13729">MTVRSPTDSTPAAGIDSASSSISPMTNPSPFVTLISSDGFEFHVRRSAACVSGTIRRMLNTRSNFSESVTGVCHLENLNAMVLEKVVEYFYYNEKHKDSRDVPDMEIPSELCLELLMAAEYLDT</sequence>
<comment type="subcellular location">
    <subcellularLocation>
        <location evidence="1">Nucleus</location>
    </subcellularLocation>
</comment>
<dbReference type="GO" id="GO:0005634">
    <property type="term" value="C:nucleus"/>
    <property type="evidence" value="ECO:0007669"/>
    <property type="project" value="UniProtKB-SubCell"/>
</dbReference>
<evidence type="ECO:0000256" key="1">
    <source>
        <dbReference type="ARBA" id="ARBA00004123"/>
    </source>
</evidence>
<reference evidence="12" key="1">
    <citation type="submission" date="2020-02" db="EMBL/GenBank/DDBJ databases">
        <authorList>
            <person name="Palmer J.M."/>
        </authorList>
    </citation>
    <scope>NUCLEOTIDE SEQUENCE</scope>
    <source>
        <strain evidence="12">EPUS1.4</strain>
        <tissue evidence="12">Thallus</tissue>
    </source>
</reference>
<dbReference type="CDD" id="cd18321">
    <property type="entry name" value="BTB_POZ_EloC"/>
    <property type="match status" value="1"/>
</dbReference>
<evidence type="ECO:0000256" key="7">
    <source>
        <dbReference type="ARBA" id="ARBA00030035"/>
    </source>
</evidence>
<comment type="function">
    <text evidence="9">Essential component of the SCF (SKP1-CUL1-F-box protein) E3 ubiquitin ligase complexes, which mediate the ubiquitination and subsequent proteasomal degradation of target proteins. Controls sulfur metabolite repression, probably by mediating the inactivation or degradation of the metR transcription factor.</text>
</comment>
<organism evidence="12 13">
    <name type="scientific">Endocarpon pusillum</name>
    <dbReference type="NCBI Taxonomy" id="364733"/>
    <lineage>
        <taxon>Eukaryota</taxon>
        <taxon>Fungi</taxon>
        <taxon>Dikarya</taxon>
        <taxon>Ascomycota</taxon>
        <taxon>Pezizomycotina</taxon>
        <taxon>Eurotiomycetes</taxon>
        <taxon>Chaetothyriomycetidae</taxon>
        <taxon>Verrucariales</taxon>
        <taxon>Verrucariaceae</taxon>
        <taxon>Endocarpon</taxon>
    </lineage>
</organism>
<proteinExistence type="inferred from homology"/>
<evidence type="ECO:0000256" key="5">
    <source>
        <dbReference type="ARBA" id="ARBA00021347"/>
    </source>
</evidence>
<dbReference type="InterPro" id="IPR011333">
    <property type="entry name" value="SKP1/BTB/POZ_sf"/>
</dbReference>
<keyword evidence="13" id="KW-1185">Reference proteome</keyword>
<dbReference type="AlphaFoldDB" id="A0A8H7E6F8"/>
<feature type="compositionally biased region" description="Low complexity" evidence="10">
    <location>
        <begin position="12"/>
        <end position="23"/>
    </location>
</feature>
<evidence type="ECO:0000256" key="10">
    <source>
        <dbReference type="SAM" id="MobiDB-lite"/>
    </source>
</evidence>
<name>A0A8H7E6F8_9EURO</name>
<dbReference type="FunFam" id="3.30.710.10:FF:000035">
    <property type="entry name" value="Elongin C transcription elongation factor"/>
    <property type="match status" value="1"/>
</dbReference>
<dbReference type="InterPro" id="IPR039948">
    <property type="entry name" value="ELC1"/>
</dbReference>
<dbReference type="GO" id="GO:0006511">
    <property type="term" value="P:ubiquitin-dependent protein catabolic process"/>
    <property type="evidence" value="ECO:0007669"/>
    <property type="project" value="InterPro"/>
</dbReference>
<evidence type="ECO:0000259" key="11">
    <source>
        <dbReference type="Pfam" id="PF03931"/>
    </source>
</evidence>
<evidence type="ECO:0000256" key="2">
    <source>
        <dbReference type="ARBA" id="ARBA00009993"/>
    </source>
</evidence>
<dbReference type="SUPFAM" id="SSF54695">
    <property type="entry name" value="POZ domain"/>
    <property type="match status" value="1"/>
</dbReference>
<evidence type="ECO:0000256" key="6">
    <source>
        <dbReference type="ARBA" id="ARBA00023242"/>
    </source>
</evidence>
<dbReference type="PANTHER" id="PTHR20648">
    <property type="entry name" value="ELONGIN-C"/>
    <property type="match status" value="1"/>
</dbReference>
<comment type="subunit">
    <text evidence="3">Component of the SCF (SKP1-CUL1-F-box protein) E3 ubiquitin ligase complexes.</text>
</comment>